<evidence type="ECO:0000313" key="2">
    <source>
        <dbReference type="EMBL" id="WHS67766.1"/>
    </source>
</evidence>
<feature type="region of interest" description="Disordered" evidence="1">
    <location>
        <begin position="311"/>
        <end position="334"/>
    </location>
</feature>
<feature type="compositionally biased region" description="Low complexity" evidence="1">
    <location>
        <begin position="374"/>
        <end position="385"/>
    </location>
</feature>
<feature type="region of interest" description="Disordered" evidence="1">
    <location>
        <begin position="350"/>
        <end position="400"/>
    </location>
</feature>
<evidence type="ECO:0000313" key="3">
    <source>
        <dbReference type="Proteomes" id="UP001240697"/>
    </source>
</evidence>
<accession>A0ABY8SZS0</accession>
<feature type="compositionally biased region" description="Gly residues" evidence="1">
    <location>
        <begin position="386"/>
        <end position="397"/>
    </location>
</feature>
<sequence>MARLFRLILVLLLPVLVVDVAMAAIPKVAGYRVESGSRVSPVYSSFEGACGDPLAQVIAKDSLYNPYGFYANARARYVPPASSSSCVVFGDNSSGSEVRLGAIPIVESGSTCPKNSTASGSSCSCNSGFEEKDGQCVAPDKCKDVAATCAGKKGGRRNYASASGGLDAYCIPPPDDFYWDQPKYPGCNTGCTLLPSGVDVALKDDQGKTWWQGEGKFSGGTCGLVMGDDSASPAPDNPADPSKPKEPPAKPVDERCAGQTGTVNGKEVCIPASSAMGVDWTGTTKNSDGTSTEGKTVTTCSDGICESTTTKTNKDANGQVTGTTTSTDKVSQSDYCSKNSNKNSMLCAAVNGNPVPGKGNQSSGSGTGSGTGSSDGCTISDCSSDSGGGPGKVGLPGTGAVEFGKLYEPKYPQGPVEVWKQSSAGC</sequence>
<protein>
    <submittedName>
        <fullName evidence="2">Uncharacterized protein</fullName>
    </submittedName>
</protein>
<keyword evidence="3" id="KW-1185">Reference proteome</keyword>
<feature type="compositionally biased region" description="Basic and acidic residues" evidence="1">
    <location>
        <begin position="242"/>
        <end position="256"/>
    </location>
</feature>
<evidence type="ECO:0000256" key="1">
    <source>
        <dbReference type="SAM" id="MobiDB-lite"/>
    </source>
</evidence>
<dbReference type="Proteomes" id="UP001240697">
    <property type="component" value="Chromosome"/>
</dbReference>
<proteinExistence type="predicted"/>
<reference evidence="2 3" key="1">
    <citation type="submission" date="2023-05" db="EMBL/GenBank/DDBJ databases">
        <authorList>
            <person name="Yin Y."/>
            <person name="Lu Z."/>
        </authorList>
    </citation>
    <scope>NUCLEOTIDE SEQUENCE [LARGE SCALE GENOMIC DNA]</scope>
    <source>
        <strain evidence="2 3">ZM22</strain>
    </source>
</reference>
<feature type="region of interest" description="Disordered" evidence="1">
    <location>
        <begin position="222"/>
        <end position="259"/>
    </location>
</feature>
<dbReference type="EMBL" id="CP125947">
    <property type="protein sequence ID" value="WHS67766.1"/>
    <property type="molecule type" value="Genomic_DNA"/>
</dbReference>
<feature type="compositionally biased region" description="Polar residues" evidence="1">
    <location>
        <begin position="281"/>
        <end position="297"/>
    </location>
</feature>
<organism evidence="2 3">
    <name type="scientific">Comamonas resistens</name>
    <dbReference type="NCBI Taxonomy" id="3046670"/>
    <lineage>
        <taxon>Bacteria</taxon>
        <taxon>Pseudomonadati</taxon>
        <taxon>Pseudomonadota</taxon>
        <taxon>Betaproteobacteria</taxon>
        <taxon>Burkholderiales</taxon>
        <taxon>Comamonadaceae</taxon>
        <taxon>Comamonas</taxon>
    </lineage>
</organism>
<gene>
    <name evidence="2" type="ORF">QMY55_11880</name>
</gene>
<name>A0ABY8SZS0_9BURK</name>
<dbReference type="RefSeq" id="WP_283488791.1">
    <property type="nucleotide sequence ID" value="NZ_CP125947.1"/>
</dbReference>
<feature type="compositionally biased region" description="Low complexity" evidence="1">
    <location>
        <begin position="228"/>
        <end position="240"/>
    </location>
</feature>
<feature type="region of interest" description="Disordered" evidence="1">
    <location>
        <begin position="277"/>
        <end position="297"/>
    </location>
</feature>